<evidence type="ECO:0000313" key="3">
    <source>
        <dbReference type="Proteomes" id="UP001374535"/>
    </source>
</evidence>
<feature type="compositionally biased region" description="Basic and acidic residues" evidence="1">
    <location>
        <begin position="90"/>
        <end position="102"/>
    </location>
</feature>
<feature type="region of interest" description="Disordered" evidence="1">
    <location>
        <begin position="90"/>
        <end position="111"/>
    </location>
</feature>
<reference evidence="2 3" key="1">
    <citation type="journal article" date="2023" name="Life. Sci Alliance">
        <title>Evolutionary insights into 3D genome organization and epigenetic landscape of Vigna mungo.</title>
        <authorList>
            <person name="Junaid A."/>
            <person name="Singh B."/>
            <person name="Bhatia S."/>
        </authorList>
    </citation>
    <scope>NUCLEOTIDE SEQUENCE [LARGE SCALE GENOMIC DNA]</scope>
    <source>
        <strain evidence="2">Urdbean</strain>
    </source>
</reference>
<gene>
    <name evidence="2" type="ORF">V8G54_026926</name>
</gene>
<protein>
    <submittedName>
        <fullName evidence="2">Uncharacterized protein</fullName>
    </submittedName>
</protein>
<evidence type="ECO:0000256" key="1">
    <source>
        <dbReference type="SAM" id="MobiDB-lite"/>
    </source>
</evidence>
<name>A0AAQ3RNM5_VIGMU</name>
<evidence type="ECO:0000313" key="2">
    <source>
        <dbReference type="EMBL" id="WVZ00857.1"/>
    </source>
</evidence>
<proteinExistence type="predicted"/>
<accession>A0AAQ3RNM5</accession>
<keyword evidence="3" id="KW-1185">Reference proteome</keyword>
<dbReference type="Proteomes" id="UP001374535">
    <property type="component" value="Chromosome 8"/>
</dbReference>
<dbReference type="AlphaFoldDB" id="A0AAQ3RNM5"/>
<sequence>MLDNTWSLSSTDFSRWHMRRSFRERATAAPMTATTRNLWIGGKRFQARACSALKPPPMVLAELASSALRSLPWSDNHAIGFSDETGRLRSTKLAERRRRETETPVTDTNNG</sequence>
<organism evidence="2 3">
    <name type="scientific">Vigna mungo</name>
    <name type="common">Black gram</name>
    <name type="synonym">Phaseolus mungo</name>
    <dbReference type="NCBI Taxonomy" id="3915"/>
    <lineage>
        <taxon>Eukaryota</taxon>
        <taxon>Viridiplantae</taxon>
        <taxon>Streptophyta</taxon>
        <taxon>Embryophyta</taxon>
        <taxon>Tracheophyta</taxon>
        <taxon>Spermatophyta</taxon>
        <taxon>Magnoliopsida</taxon>
        <taxon>eudicotyledons</taxon>
        <taxon>Gunneridae</taxon>
        <taxon>Pentapetalae</taxon>
        <taxon>rosids</taxon>
        <taxon>fabids</taxon>
        <taxon>Fabales</taxon>
        <taxon>Fabaceae</taxon>
        <taxon>Papilionoideae</taxon>
        <taxon>50 kb inversion clade</taxon>
        <taxon>NPAAA clade</taxon>
        <taxon>indigoferoid/millettioid clade</taxon>
        <taxon>Phaseoleae</taxon>
        <taxon>Vigna</taxon>
    </lineage>
</organism>
<dbReference type="EMBL" id="CP144693">
    <property type="protein sequence ID" value="WVZ00857.1"/>
    <property type="molecule type" value="Genomic_DNA"/>
</dbReference>